<evidence type="ECO:0000259" key="3">
    <source>
        <dbReference type="Pfam" id="PF02449"/>
    </source>
</evidence>
<evidence type="ECO:0000256" key="1">
    <source>
        <dbReference type="ARBA" id="ARBA00022801"/>
    </source>
</evidence>
<evidence type="ECO:0000313" key="4">
    <source>
        <dbReference type="EMBL" id="OGF62729.1"/>
    </source>
</evidence>
<dbReference type="InterPro" id="IPR017853">
    <property type="entry name" value="GH"/>
</dbReference>
<proteinExistence type="predicted"/>
<protein>
    <recommendedName>
        <fullName evidence="3">Glycoside hydrolase family 42 N-terminal domain-containing protein</fullName>
    </recommendedName>
</protein>
<dbReference type="GO" id="GO:0004565">
    <property type="term" value="F:beta-galactosidase activity"/>
    <property type="evidence" value="ECO:0007669"/>
    <property type="project" value="InterPro"/>
</dbReference>
<evidence type="ECO:0000313" key="5">
    <source>
        <dbReference type="Proteomes" id="UP000179251"/>
    </source>
</evidence>
<dbReference type="Gene3D" id="3.20.20.80">
    <property type="entry name" value="Glycosidases"/>
    <property type="match status" value="1"/>
</dbReference>
<gene>
    <name evidence="4" type="ORF">A2834_00135</name>
</gene>
<reference evidence="4 5" key="1">
    <citation type="journal article" date="2016" name="Nat. Commun.">
        <title>Thousands of microbial genomes shed light on interconnected biogeochemical processes in an aquifer system.</title>
        <authorList>
            <person name="Anantharaman K."/>
            <person name="Brown C.T."/>
            <person name="Hug L.A."/>
            <person name="Sharon I."/>
            <person name="Castelle C.J."/>
            <person name="Probst A.J."/>
            <person name="Thomas B.C."/>
            <person name="Singh A."/>
            <person name="Wilkins M.J."/>
            <person name="Karaoz U."/>
            <person name="Brodie E.L."/>
            <person name="Williams K.H."/>
            <person name="Hubbard S.S."/>
            <person name="Banfield J.F."/>
        </authorList>
    </citation>
    <scope>NUCLEOTIDE SEQUENCE [LARGE SCALE GENOMIC DNA]</scope>
</reference>
<feature type="domain" description="Glycoside hydrolase family 42 N-terminal" evidence="3">
    <location>
        <begin position="74"/>
        <end position="132"/>
    </location>
</feature>
<dbReference type="InterPro" id="IPR013529">
    <property type="entry name" value="Glyco_hydro_42_N"/>
</dbReference>
<organism evidence="4 5">
    <name type="scientific">Candidatus Giovannonibacteria bacterium RIFCSPHIGHO2_01_FULL_45_23</name>
    <dbReference type="NCBI Taxonomy" id="1798325"/>
    <lineage>
        <taxon>Bacteria</taxon>
        <taxon>Candidatus Giovannoniibacteriota</taxon>
    </lineage>
</organism>
<dbReference type="EMBL" id="MFHD01000014">
    <property type="protein sequence ID" value="OGF62729.1"/>
    <property type="molecule type" value="Genomic_DNA"/>
</dbReference>
<dbReference type="GO" id="GO:0009341">
    <property type="term" value="C:beta-galactosidase complex"/>
    <property type="evidence" value="ECO:0007669"/>
    <property type="project" value="InterPro"/>
</dbReference>
<dbReference type="Proteomes" id="UP000179251">
    <property type="component" value="Unassembled WGS sequence"/>
</dbReference>
<comment type="caution">
    <text evidence="4">The sequence shown here is derived from an EMBL/GenBank/DDBJ whole genome shotgun (WGS) entry which is preliminary data.</text>
</comment>
<dbReference type="SUPFAM" id="SSF51445">
    <property type="entry name" value="(Trans)glycosidases"/>
    <property type="match status" value="1"/>
</dbReference>
<accession>A0A1F5VGY8</accession>
<dbReference type="STRING" id="1798325.A2834_00135"/>
<dbReference type="Pfam" id="PF02449">
    <property type="entry name" value="Glyco_hydro_42"/>
    <property type="match status" value="1"/>
</dbReference>
<evidence type="ECO:0000256" key="2">
    <source>
        <dbReference type="ARBA" id="ARBA00023295"/>
    </source>
</evidence>
<dbReference type="AlphaFoldDB" id="A0A1F5VGY8"/>
<keyword evidence="2" id="KW-0326">Glycosidase</keyword>
<dbReference type="GO" id="GO:0005975">
    <property type="term" value="P:carbohydrate metabolic process"/>
    <property type="evidence" value="ECO:0007669"/>
    <property type="project" value="InterPro"/>
</dbReference>
<sequence>MTPFVKSLTKVILILAAATLVLVLAVSLTIPKQQKLSYGVTFSQKFSDELNGGPDAKVGAGWKQNYLAILDDLKVKNLRLIAYWDKIEPEEGRFGFEDLDWQVAEAEKRGAKIILVVGRKVPRWPECHEPEWARFSTPPGKKSDFFGISKSDFEEGGVFQRTSLKGGGENTPPPLRGGGKGVGFLLHYVEEVVKHYRSNPAIIAWQIENEPLFPFGECGTTPISLLNQEIKLVKSLSDKPIILTDSGELGFAWPYLAAKSDIFGTTLYRYINNRFLGDIRYSLIPAYYFRIKAWWAERVLGKQIFISELQAEPWASESLKNIPVEWQNKKMNPEIFNEIIDYAERSGFPKAYFWGAEWWYWMKEKHGKPEMWDNAKALFNTNQQI</sequence>
<keyword evidence="1" id="KW-0378">Hydrolase</keyword>
<name>A0A1F5VGY8_9BACT</name>